<dbReference type="OrthoDB" id="6293166at2"/>
<keyword evidence="2" id="KW-1185">Reference proteome</keyword>
<name>A0A0S2JXD3_9GAMM</name>
<evidence type="ECO:0008006" key="3">
    <source>
        <dbReference type="Google" id="ProtNLM"/>
    </source>
</evidence>
<dbReference type="EMBL" id="CP013187">
    <property type="protein sequence ID" value="ALO40680.1"/>
    <property type="molecule type" value="Genomic_DNA"/>
</dbReference>
<dbReference type="KEGG" id="pphe:PP2015_152"/>
<gene>
    <name evidence="1" type="ORF">PP2015_152</name>
</gene>
<evidence type="ECO:0000313" key="2">
    <source>
        <dbReference type="Proteomes" id="UP000061457"/>
    </source>
</evidence>
<protein>
    <recommendedName>
        <fullName evidence="3">TIGR02444 family protein</fullName>
    </recommendedName>
</protein>
<dbReference type="AlphaFoldDB" id="A0A0S2JXD3"/>
<organism evidence="1 2">
    <name type="scientific">Pseudoalteromonas phenolica</name>
    <dbReference type="NCBI Taxonomy" id="161398"/>
    <lineage>
        <taxon>Bacteria</taxon>
        <taxon>Pseudomonadati</taxon>
        <taxon>Pseudomonadota</taxon>
        <taxon>Gammaproteobacteria</taxon>
        <taxon>Alteromonadales</taxon>
        <taxon>Pseudoalteromonadaceae</taxon>
        <taxon>Pseudoalteromonas</taxon>
    </lineage>
</organism>
<dbReference type="RefSeq" id="WP_058028472.1">
    <property type="nucleotide sequence ID" value="NZ_CP013187.1"/>
</dbReference>
<dbReference type="InterPro" id="IPR012659">
    <property type="entry name" value="CHP02444"/>
</dbReference>
<dbReference type="NCBIfam" id="TIGR02444">
    <property type="entry name" value="TIGR02444 family protein"/>
    <property type="match status" value="1"/>
</dbReference>
<dbReference type="PATRIC" id="fig|161398.10.peg.157"/>
<dbReference type="STRING" id="161398.PP2015_152"/>
<dbReference type="Pfam" id="PF09523">
    <property type="entry name" value="DUF2390"/>
    <property type="match status" value="1"/>
</dbReference>
<sequence length="148" mass="16807">MSKLTADTFWQFACDIYSKNGVQPLLLELQDEQQKNVNLCLLLMFLNSLKLQLTPTQFSALDSVAALSDAQLLNPHRLTRQNLKTHHSHRTDYAVIRKQLLENELALEKLQQSLILDALPSSISVNSDADNLALYLSEQDKKRLSQCL</sequence>
<dbReference type="Proteomes" id="UP000061457">
    <property type="component" value="Chromosome I"/>
</dbReference>
<proteinExistence type="predicted"/>
<evidence type="ECO:0000313" key="1">
    <source>
        <dbReference type="EMBL" id="ALO40680.1"/>
    </source>
</evidence>
<accession>A0A0S2JXD3</accession>
<reference evidence="1 2" key="1">
    <citation type="submission" date="2015-11" db="EMBL/GenBank/DDBJ databases">
        <authorList>
            <person name="Zhang Y."/>
            <person name="Guo Z."/>
        </authorList>
    </citation>
    <scope>NUCLEOTIDE SEQUENCE [LARGE SCALE GENOMIC DNA]</scope>
    <source>
        <strain evidence="1 2">KCTC 12086</strain>
    </source>
</reference>